<gene>
    <name evidence="2" type="ORF">HK097_001641</name>
</gene>
<feature type="non-terminal residue" evidence="2">
    <location>
        <position position="177"/>
    </location>
</feature>
<organism evidence="2 3">
    <name type="scientific">Rhizophlyctis rosea</name>
    <dbReference type="NCBI Taxonomy" id="64517"/>
    <lineage>
        <taxon>Eukaryota</taxon>
        <taxon>Fungi</taxon>
        <taxon>Fungi incertae sedis</taxon>
        <taxon>Chytridiomycota</taxon>
        <taxon>Chytridiomycota incertae sedis</taxon>
        <taxon>Chytridiomycetes</taxon>
        <taxon>Rhizophlyctidales</taxon>
        <taxon>Rhizophlyctidaceae</taxon>
        <taxon>Rhizophlyctis</taxon>
    </lineage>
</organism>
<feature type="compositionally biased region" description="Acidic residues" evidence="1">
    <location>
        <begin position="89"/>
        <end position="99"/>
    </location>
</feature>
<feature type="compositionally biased region" description="Basic and acidic residues" evidence="1">
    <location>
        <begin position="100"/>
        <end position="111"/>
    </location>
</feature>
<name>A0AAD5X6T2_9FUNG</name>
<dbReference type="EMBL" id="JADGJD010000133">
    <property type="protein sequence ID" value="KAJ3054518.1"/>
    <property type="molecule type" value="Genomic_DNA"/>
</dbReference>
<dbReference type="AlphaFoldDB" id="A0AAD5X6T2"/>
<comment type="caution">
    <text evidence="2">The sequence shown here is derived from an EMBL/GenBank/DDBJ whole genome shotgun (WGS) entry which is preliminary data.</text>
</comment>
<feature type="region of interest" description="Disordered" evidence="1">
    <location>
        <begin position="32"/>
        <end position="127"/>
    </location>
</feature>
<dbReference type="Proteomes" id="UP001212841">
    <property type="component" value="Unassembled WGS sequence"/>
</dbReference>
<proteinExistence type="predicted"/>
<evidence type="ECO:0000313" key="3">
    <source>
        <dbReference type="Proteomes" id="UP001212841"/>
    </source>
</evidence>
<evidence type="ECO:0000256" key="1">
    <source>
        <dbReference type="SAM" id="MobiDB-lite"/>
    </source>
</evidence>
<keyword evidence="3" id="KW-1185">Reference proteome</keyword>
<feature type="compositionally biased region" description="Polar residues" evidence="1">
    <location>
        <begin position="32"/>
        <end position="47"/>
    </location>
</feature>
<reference evidence="2" key="1">
    <citation type="submission" date="2020-05" db="EMBL/GenBank/DDBJ databases">
        <title>Phylogenomic resolution of chytrid fungi.</title>
        <authorList>
            <person name="Stajich J.E."/>
            <person name="Amses K."/>
            <person name="Simmons R."/>
            <person name="Seto K."/>
            <person name="Myers J."/>
            <person name="Bonds A."/>
            <person name="Quandt C.A."/>
            <person name="Barry K."/>
            <person name="Liu P."/>
            <person name="Grigoriev I."/>
            <person name="Longcore J.E."/>
            <person name="James T.Y."/>
        </authorList>
    </citation>
    <scope>NUCLEOTIDE SEQUENCE</scope>
    <source>
        <strain evidence="2">JEL0318</strain>
    </source>
</reference>
<accession>A0AAD5X6T2</accession>
<protein>
    <submittedName>
        <fullName evidence="2">Uncharacterized protein</fullName>
    </submittedName>
</protein>
<evidence type="ECO:0000313" key="2">
    <source>
        <dbReference type="EMBL" id="KAJ3054518.1"/>
    </source>
</evidence>
<sequence>MPTFPPSLDTDYCQVRDFQPAVLPQFVVTTSSKTSQGYNPTLGSQLKRSYPSDGEEESVTSIWDRSETRSASPPSFPSPLSLSPVATDLSDETSEDLEVDRDTKVQKEHAPSGKAAVVAGGDEEMEQSSSVKEMVQTLATMSGAGIGKRSCDGEQPISLEAVADGMEKQNLHALQMD</sequence>